<keyword evidence="2" id="KW-1185">Reference proteome</keyword>
<proteinExistence type="predicted"/>
<organism evidence="1 2">
    <name type="scientific">Candidatus Fervidibacter sacchari</name>
    <dbReference type="NCBI Taxonomy" id="1448929"/>
    <lineage>
        <taxon>Bacteria</taxon>
        <taxon>Candidatus Fervidibacterota</taxon>
        <taxon>Candidatus Fervidibacter</taxon>
    </lineage>
</organism>
<comment type="caution">
    <text evidence="1">The sequence shown here is derived from an EMBL/GenBank/DDBJ whole genome shotgun (WGS) entry which is preliminary data.</text>
</comment>
<dbReference type="Proteomes" id="UP001204798">
    <property type="component" value="Unassembled WGS sequence"/>
</dbReference>
<dbReference type="RefSeq" id="WP_259095048.1">
    <property type="nucleotide sequence ID" value="NZ_CP130454.1"/>
</dbReference>
<evidence type="ECO:0008006" key="3">
    <source>
        <dbReference type="Google" id="ProtNLM"/>
    </source>
</evidence>
<dbReference type="EMBL" id="JANUCP010000002">
    <property type="protein sequence ID" value="MCS3918968.1"/>
    <property type="molecule type" value="Genomic_DNA"/>
</dbReference>
<protein>
    <recommendedName>
        <fullName evidence="3">G8 domain-containing protein</fullName>
    </recommendedName>
</protein>
<reference evidence="1 2" key="1">
    <citation type="submission" date="2022-08" db="EMBL/GenBank/DDBJ databases">
        <title>Bacterial and archaeal communities from various locations to study Microbial Dark Matter (Phase II).</title>
        <authorList>
            <person name="Stepanauskas R."/>
        </authorList>
    </citation>
    <scope>NUCLEOTIDE SEQUENCE [LARGE SCALE GENOMIC DNA]</scope>
    <source>
        <strain evidence="1 2">PD1</strain>
    </source>
</reference>
<sequence>MFIGLSVGRLKGVNQHRQVEWGRRGRLSYLTIALLFSITMILSVSQSQTSTTRWINSAGGDWHNSSNWDNGVPDANKQAVIDLPGTYTVRINSPATAAGLVLGNDDPSDTGTKTLTVSSTLTLNGNGVIKPRSVMVLTGTLTGSGRMQVEGLMEWRLYGRMEGQGETVVVSGGQMKVGTSGYYVTLRRDGWFWDRTVCFKTRELLRSKTALTFPVGQFNSPDHCKHRDFPEGFRERDSEPKC</sequence>
<evidence type="ECO:0000313" key="1">
    <source>
        <dbReference type="EMBL" id="MCS3918968.1"/>
    </source>
</evidence>
<gene>
    <name evidence="1" type="ORF">M2350_001368</name>
</gene>
<name>A0ABT2ELY7_9BACT</name>
<accession>A0ABT2ELY7</accession>
<evidence type="ECO:0000313" key="2">
    <source>
        <dbReference type="Proteomes" id="UP001204798"/>
    </source>
</evidence>